<feature type="region of interest" description="Disordered" evidence="2">
    <location>
        <begin position="818"/>
        <end position="841"/>
    </location>
</feature>
<dbReference type="Proteomes" id="UP000006310">
    <property type="component" value="Chromosome 2"/>
</dbReference>
<dbReference type="PANTHER" id="PTHR11937">
    <property type="entry name" value="ACTIN"/>
    <property type="match status" value="1"/>
</dbReference>
<sequence length="934" mass="103100">MESELGTTAEVPVLEEDANSAASSSQDPGRDDGLHDSAQEDVSVMDDDTSGEDDEEEDDDDDDDERDDHVSKKMKVGLSKVGSPSGSSNNDDNNNDEDKKNNKNNNDGAVAAMETAVGDVPSATASPTPSVVMNGAADEKQEKDSKSAAGKKVPLHLLEKRRLGRIKAAEEFAKKLKQIGIEKVDSTTLPSTGGLKPLIVINQKNYSSDYIRKDDQIFALRERKFLRSAGTSNTTTTTTNNGSNTNGVGSASHTPEVATSTIPNEFTLKSDDIDFTDATTTIVIQPGSESIKIGFATDETPLVIPNCVAVPHSGETPIGNAANLTRDQPDQFLQFKEELQTSFKERMRHYKRRVQLSSYDQVNTFNETTKPEIIEDQNDPAKIAWRGQPDPQEGKTIYVGDEALLCLREHYMHRRPFGCSEGKYLFNLDEKRYTSLAALLCDVSRLLEHAIDKLLKKRDKDTEKDIKYKAVLVIPDLFEKSHVETMIRLLLSELPFNAVAIVQESLATCYGSGISTSTCVVNVGATGTKVACVDEGIVVENSIINLNYGGDDISKLFAVLLLMSNFPYQEWDIDSIPGRMIAEHLKKECLTFQDADITTQLFNFIKRVPGLPTEKIEFKTFDEVILAPLALFYPKIFSLLKPNKGKNLTNPKLKYQLPDSRDLFTNKANNWKSLSEMDCATNTLYSDMVQESVLLDNLLGINSRREGPPKDSGVGSETTELNLTALDKSVIQSITNATLSLEPGKMASFYSNILIVGGSSNIPGFDTILKDRINMWRPKLIALASFPNFYNELVKEIKDLETSAKTSSAAIVTGGTATATPAPVLNDDDAPKEVPEVKETSSDAKEYELNEKIQKLIEERLEKYLSAIERQNGNEHFMPVSVTPAPHNMNPSLLPWRGAGVLAQIKLIEELFVTNIDWDVHGSRVLQHKCIFTY</sequence>
<dbReference type="STRING" id="1071383.J7S4W2"/>
<dbReference type="SUPFAM" id="SSF53067">
    <property type="entry name" value="Actin-like ATPase domain"/>
    <property type="match status" value="2"/>
</dbReference>
<feature type="compositionally biased region" description="Basic and acidic residues" evidence="2">
    <location>
        <begin position="28"/>
        <end position="38"/>
    </location>
</feature>
<dbReference type="EMBL" id="HE978315">
    <property type="protein sequence ID" value="CCK68841.1"/>
    <property type="molecule type" value="Genomic_DNA"/>
</dbReference>
<dbReference type="Gene3D" id="3.30.420.40">
    <property type="match status" value="2"/>
</dbReference>
<name>J7S4W2_HUIN7</name>
<evidence type="ECO:0000313" key="3">
    <source>
        <dbReference type="EMBL" id="CCK68841.1"/>
    </source>
</evidence>
<dbReference type="CDD" id="cd10206">
    <property type="entry name" value="ASKHA_NBD_Arp8-like"/>
    <property type="match status" value="1"/>
</dbReference>
<organism evidence="3 4">
    <name type="scientific">Huiozyma naganishii (strain ATCC MYA-139 / BCRC 22969 / CBS 8797 / KCTC 17520 / NBRC 10181 / NCYC 3082 / Yp74L-3)</name>
    <name type="common">Yeast</name>
    <name type="synonym">Kazachstania naganishii</name>
    <dbReference type="NCBI Taxonomy" id="1071383"/>
    <lineage>
        <taxon>Eukaryota</taxon>
        <taxon>Fungi</taxon>
        <taxon>Dikarya</taxon>
        <taxon>Ascomycota</taxon>
        <taxon>Saccharomycotina</taxon>
        <taxon>Saccharomycetes</taxon>
        <taxon>Saccharomycetales</taxon>
        <taxon>Saccharomycetaceae</taxon>
        <taxon>Huiozyma</taxon>
    </lineage>
</organism>
<feature type="compositionally biased region" description="Basic and acidic residues" evidence="2">
    <location>
        <begin position="829"/>
        <end position="841"/>
    </location>
</feature>
<dbReference type="eggNOG" id="KOG0797">
    <property type="taxonomic scope" value="Eukaryota"/>
</dbReference>
<feature type="region of interest" description="Disordered" evidence="2">
    <location>
        <begin position="1"/>
        <end position="108"/>
    </location>
</feature>
<feature type="region of interest" description="Disordered" evidence="2">
    <location>
        <begin position="120"/>
        <end position="152"/>
    </location>
</feature>
<reference evidence="3 4" key="1">
    <citation type="journal article" date="2011" name="Proc. Natl. Acad. Sci. U.S.A.">
        <title>Evolutionary erosion of yeast sex chromosomes by mating-type switching accidents.</title>
        <authorList>
            <person name="Gordon J.L."/>
            <person name="Armisen D."/>
            <person name="Proux-Wera E."/>
            <person name="Oheigeartaigh S.S."/>
            <person name="Byrne K.P."/>
            <person name="Wolfe K.H."/>
        </authorList>
    </citation>
    <scope>NUCLEOTIDE SEQUENCE [LARGE SCALE GENOMIC DNA]</scope>
    <source>
        <strain evidence="4">ATCC MYA-139 / BCRC 22969 / CBS 8797 / CCRC 22969 / KCTC 17520 / NBRC 10181 / NCYC 3082</strain>
    </source>
</reference>
<reference evidence="4" key="2">
    <citation type="submission" date="2012-08" db="EMBL/GenBank/DDBJ databases">
        <title>Genome sequence of Kazachstania naganishii.</title>
        <authorList>
            <person name="Gordon J.L."/>
            <person name="Armisen D."/>
            <person name="Proux-Wera E."/>
            <person name="OhEigeartaigh S.S."/>
            <person name="Byrne K.P."/>
            <person name="Wolfe K.H."/>
        </authorList>
    </citation>
    <scope>NUCLEOTIDE SEQUENCE [LARGE SCALE GENOMIC DNA]</scope>
    <source>
        <strain evidence="4">ATCC MYA-139 / BCRC 22969 / CBS 8797 / CCRC 22969 / KCTC 17520 / NBRC 10181 / NCYC 3082</strain>
    </source>
</reference>
<evidence type="ECO:0000313" key="4">
    <source>
        <dbReference type="Proteomes" id="UP000006310"/>
    </source>
</evidence>
<dbReference type="OMA" id="KSHVELF"/>
<proteinExistence type="inferred from homology"/>
<dbReference type="InterPro" id="IPR004000">
    <property type="entry name" value="Actin"/>
</dbReference>
<dbReference type="GO" id="GO:0006338">
    <property type="term" value="P:chromatin remodeling"/>
    <property type="evidence" value="ECO:0007669"/>
    <property type="project" value="EnsemblFungi"/>
</dbReference>
<dbReference type="Gene3D" id="3.90.640.10">
    <property type="entry name" value="Actin, Chain A, domain 4"/>
    <property type="match status" value="1"/>
</dbReference>
<dbReference type="HOGENOM" id="CLU_006974_0_1_1"/>
<keyword evidence="4" id="KW-1185">Reference proteome</keyword>
<feature type="compositionally biased region" description="Low complexity" evidence="2">
    <location>
        <begin position="229"/>
        <end position="252"/>
    </location>
</feature>
<dbReference type="RefSeq" id="XP_022463087.1">
    <property type="nucleotide sequence ID" value="XM_022606387.1"/>
</dbReference>
<comment type="similarity">
    <text evidence="1">Belongs to the actin family.</text>
</comment>
<feature type="compositionally biased region" description="Acidic residues" evidence="2">
    <location>
        <begin position="43"/>
        <end position="66"/>
    </location>
</feature>
<feature type="compositionally biased region" description="Basic and acidic residues" evidence="2">
    <location>
        <begin position="137"/>
        <end position="146"/>
    </location>
</feature>
<dbReference type="AlphaFoldDB" id="J7S4W2"/>
<evidence type="ECO:0000256" key="1">
    <source>
        <dbReference type="RuleBase" id="RU000487"/>
    </source>
</evidence>
<dbReference type="GO" id="GO:0003729">
    <property type="term" value="F:mRNA binding"/>
    <property type="evidence" value="ECO:0007669"/>
    <property type="project" value="EnsemblFungi"/>
</dbReference>
<protein>
    <submittedName>
        <fullName evidence="3">Uncharacterized protein</fullName>
    </submittedName>
</protein>
<evidence type="ECO:0000256" key="2">
    <source>
        <dbReference type="SAM" id="MobiDB-lite"/>
    </source>
</evidence>
<gene>
    <name evidence="3" type="primary">KNAG0B04020</name>
    <name evidence="3" type="ordered locus">KNAG_0B04020</name>
</gene>
<dbReference type="SMART" id="SM00268">
    <property type="entry name" value="ACTIN"/>
    <property type="match status" value="1"/>
</dbReference>
<feature type="region of interest" description="Disordered" evidence="2">
    <location>
        <begin position="229"/>
        <end position="257"/>
    </location>
</feature>
<dbReference type="GO" id="GO:0031011">
    <property type="term" value="C:Ino80 complex"/>
    <property type="evidence" value="ECO:0007669"/>
    <property type="project" value="EnsemblFungi"/>
</dbReference>
<dbReference type="Pfam" id="PF00022">
    <property type="entry name" value="Actin"/>
    <property type="match status" value="1"/>
</dbReference>
<dbReference type="GeneID" id="34524491"/>
<dbReference type="InterPro" id="IPR043129">
    <property type="entry name" value="ATPase_NBD"/>
</dbReference>
<accession>J7S4W2</accession>
<dbReference type="GO" id="GO:0006302">
    <property type="term" value="P:double-strand break repair"/>
    <property type="evidence" value="ECO:0007669"/>
    <property type="project" value="EnsemblFungi"/>
</dbReference>
<dbReference type="KEGG" id="kng:KNAG_0B04020"/>
<dbReference type="Gene3D" id="3.30.420.580">
    <property type="match status" value="1"/>
</dbReference>
<dbReference type="OrthoDB" id="5572108at2759"/>
<dbReference type="GO" id="GO:0006312">
    <property type="term" value="P:mitotic recombination"/>
    <property type="evidence" value="ECO:0007669"/>
    <property type="project" value="EnsemblFungi"/>
</dbReference>